<dbReference type="InterPro" id="IPR003646">
    <property type="entry name" value="SH3-like_bac-type"/>
</dbReference>
<dbReference type="Gene3D" id="2.30.30.40">
    <property type="entry name" value="SH3 Domains"/>
    <property type="match status" value="1"/>
</dbReference>
<dbReference type="SMART" id="SM00287">
    <property type="entry name" value="SH3b"/>
    <property type="match status" value="1"/>
</dbReference>
<dbReference type="PROSITE" id="PS51781">
    <property type="entry name" value="SH3B"/>
    <property type="match status" value="1"/>
</dbReference>
<reference evidence="3 4" key="1">
    <citation type="submission" date="2021-01" db="EMBL/GenBank/DDBJ databases">
        <title>Genome seq and assembly of Devosia sp. LEGU1.</title>
        <authorList>
            <person name="Chhetri G."/>
        </authorList>
    </citation>
    <scope>NUCLEOTIDE SEQUENCE [LARGE SCALE GENOMIC DNA]</scope>
    <source>
        <strain evidence="3 4">LEGU1</strain>
    </source>
</reference>
<protein>
    <submittedName>
        <fullName evidence="3">SH3 domain-containing protein</fullName>
    </submittedName>
</protein>
<dbReference type="Proteomes" id="UP000595857">
    <property type="component" value="Chromosome"/>
</dbReference>
<feature type="compositionally biased region" description="Polar residues" evidence="1">
    <location>
        <begin position="40"/>
        <end position="53"/>
    </location>
</feature>
<feature type="region of interest" description="Disordered" evidence="1">
    <location>
        <begin position="40"/>
        <end position="59"/>
    </location>
</feature>
<proteinExistence type="predicted"/>
<dbReference type="Pfam" id="PF08239">
    <property type="entry name" value="SH3_3"/>
    <property type="match status" value="1"/>
</dbReference>
<dbReference type="EMBL" id="CP068046">
    <property type="protein sequence ID" value="QQR38375.1"/>
    <property type="molecule type" value="Genomic_DNA"/>
</dbReference>
<evidence type="ECO:0000256" key="1">
    <source>
        <dbReference type="SAM" id="MobiDB-lite"/>
    </source>
</evidence>
<dbReference type="RefSeq" id="WP_201630632.1">
    <property type="nucleotide sequence ID" value="NZ_CP068046.1"/>
</dbReference>
<keyword evidence="4" id="KW-1185">Reference proteome</keyword>
<evidence type="ECO:0000313" key="4">
    <source>
        <dbReference type="Proteomes" id="UP000595857"/>
    </source>
</evidence>
<organism evidence="3 4">
    <name type="scientific">Devosia rhizoryzae</name>
    <dbReference type="NCBI Taxonomy" id="2774137"/>
    <lineage>
        <taxon>Bacteria</taxon>
        <taxon>Pseudomonadati</taxon>
        <taxon>Pseudomonadota</taxon>
        <taxon>Alphaproteobacteria</taxon>
        <taxon>Hyphomicrobiales</taxon>
        <taxon>Devosiaceae</taxon>
        <taxon>Devosia</taxon>
    </lineage>
</organism>
<sequence length="137" mass="14765">MAKRKQSSHLAGWIIAGLLGVVAYQSGILDGIGRIASQAQQVTSPTRATQSDSASERLNKPRYVNVASLNVRHTPSASGPLIMALPRGTPIKVLDRKDGWLLIDLSPTLEGWVTERFTTVQAPLQPYVPPAPLVSSR</sequence>
<evidence type="ECO:0000313" key="3">
    <source>
        <dbReference type="EMBL" id="QQR38375.1"/>
    </source>
</evidence>
<evidence type="ECO:0000259" key="2">
    <source>
        <dbReference type="PROSITE" id="PS51781"/>
    </source>
</evidence>
<accession>A0ABX7C2A6</accession>
<gene>
    <name evidence="3" type="ORF">JI748_11345</name>
</gene>
<name>A0ABX7C2A6_9HYPH</name>
<feature type="domain" description="SH3b" evidence="2">
    <location>
        <begin position="59"/>
        <end position="122"/>
    </location>
</feature>